<dbReference type="GO" id="GO:0006310">
    <property type="term" value="P:DNA recombination"/>
    <property type="evidence" value="ECO:0007669"/>
    <property type="project" value="UniProtKB-KW"/>
</dbReference>
<dbReference type="GO" id="GO:0003677">
    <property type="term" value="F:DNA binding"/>
    <property type="evidence" value="ECO:0007669"/>
    <property type="project" value="InterPro"/>
</dbReference>
<dbReference type="EMBL" id="CAMXCT010003130">
    <property type="protein sequence ID" value="CAI4002618.1"/>
    <property type="molecule type" value="Genomic_DNA"/>
</dbReference>
<feature type="compositionally biased region" description="Basic and acidic residues" evidence="2">
    <location>
        <begin position="741"/>
        <end position="750"/>
    </location>
</feature>
<feature type="compositionally biased region" description="Basic residues" evidence="2">
    <location>
        <begin position="227"/>
        <end position="256"/>
    </location>
</feature>
<reference evidence="4 5" key="2">
    <citation type="submission" date="2024-05" db="EMBL/GenBank/DDBJ databases">
        <authorList>
            <person name="Chen Y."/>
            <person name="Shah S."/>
            <person name="Dougan E. K."/>
            <person name="Thang M."/>
            <person name="Chan C."/>
        </authorList>
    </citation>
    <scope>NUCLEOTIDE SEQUENCE [LARGE SCALE GENOMIC DNA]</scope>
</reference>
<organism evidence="3">
    <name type="scientific">Cladocopium goreaui</name>
    <dbReference type="NCBI Taxonomy" id="2562237"/>
    <lineage>
        <taxon>Eukaryota</taxon>
        <taxon>Sar</taxon>
        <taxon>Alveolata</taxon>
        <taxon>Dinophyceae</taxon>
        <taxon>Suessiales</taxon>
        <taxon>Symbiodiniaceae</taxon>
        <taxon>Cladocopium</taxon>
    </lineage>
</organism>
<feature type="region of interest" description="Disordered" evidence="2">
    <location>
        <begin position="741"/>
        <end position="794"/>
    </location>
</feature>
<reference evidence="3" key="1">
    <citation type="submission" date="2022-10" db="EMBL/GenBank/DDBJ databases">
        <authorList>
            <person name="Chen Y."/>
            <person name="Dougan E. K."/>
            <person name="Chan C."/>
            <person name="Rhodes N."/>
            <person name="Thang M."/>
        </authorList>
    </citation>
    <scope>NUCLEOTIDE SEQUENCE</scope>
</reference>
<dbReference type="SUPFAM" id="SSF53335">
    <property type="entry name" value="S-adenosyl-L-methionine-dependent methyltransferases"/>
    <property type="match status" value="1"/>
</dbReference>
<feature type="compositionally biased region" description="Basic residues" evidence="2">
    <location>
        <begin position="338"/>
        <end position="351"/>
    </location>
</feature>
<proteinExistence type="predicted"/>
<name>A0A9P1G762_9DINO</name>
<protein>
    <submittedName>
        <fullName evidence="4">Tyr recombinase domain-containing protein</fullName>
    </submittedName>
</protein>
<comment type="caution">
    <text evidence="3">The sequence shown here is derived from an EMBL/GenBank/DDBJ whole genome shotgun (WGS) entry which is preliminary data.</text>
</comment>
<feature type="compositionally biased region" description="Basic and acidic residues" evidence="2">
    <location>
        <begin position="540"/>
        <end position="549"/>
    </location>
</feature>
<gene>
    <name evidence="3" type="ORF">C1SCF055_LOCUS28561</name>
</gene>
<evidence type="ECO:0000313" key="4">
    <source>
        <dbReference type="EMBL" id="CAL4789930.1"/>
    </source>
</evidence>
<feature type="region of interest" description="Disordered" evidence="2">
    <location>
        <begin position="506"/>
        <end position="601"/>
    </location>
</feature>
<accession>A0A9P1G762</accession>
<sequence length="1725" mass="190280">MALGFPASYCAGGYGKSDLTVEKKRRALSEGAERRELLTDYSYVKAEQDKIRKAQITMLEEQLADELSKRKAESMRYEPLGCRKLLQAGDFVCFGRCSDGFIPKVCRTLDRLACLIRSPYLPRSSEGVLLHRLRDWVAEVQDLGELTRGVVPNPVGISPVPAPVPGLVKSEEADPPPPPAGPPPVGLSAKAPPAVPPDGAAPGSAVDKTPEGEGSPEKAVASSSKPTKPKKEKKKKHRSKSPQRSRKSKRRSRSGRGRQESPPRRLASPVRPTGSRADESSDDREELKRRKYVPRSPSRPPPHHRDHRPAPSGRPLGRRWEGPIPARRREPPPGQGKHYQKNKGVTKRKRRADYNRRPAAVVPPGRAGEDTIVSADITLAQCKGLKDIEVTEGSYWEEPVKAVLRVKEVFFKGEELLLKAQILGTQSEGFLKAATTWKDRMVEVHLCGAGCPGTPHVEGYLHVKALRRLGDLREGWMTNLVPEEGGPREEDQPADLRADMAQLGGAAVGGQGAGRAEDALPMRPKEKKRSRSRRRKKKSELKVEARKDVSLLLRHTGADPDPSVRRKFRRKAAKLARQKRAHSSSSDSSSSGSSLEGAPGDNTLFGSASKVQVIGRRLPGTLVAAAIEEASESLISQEGGTWETDVGPLPAIFSRYYRQQLSSRMSPAMARETQTLCQAIDYLLKGRCVEALDLLSQRVKALEMQMTGVHFTVAQQQEILPREMSGISTTPEFQEAARRAREEGKARLEAARPYGARGTSTSKGEEWTKGAGKKGQGKGKTSKGDQRCEETRDEDAWVSPGMWHEECDDFVGERPLHDWQSLRGLRCQALGRFTAQMLGFYQLGLRACDQQHLGRVPRTMVADVDWPEVPSCLCPPEFQGEPCHLVARVLPMGFLNSVGLAQHIHRNVVGWALKKAGSAGGGERELRRDRPPTVSRDLFRVYLDNWDQIRKVDRLLAAEIEGKPSEEQQAMRSEYAAVQLPRHPGKSVEGALTAEVQGAVIDGNAGVAYAKPDKILKYMGLAWELVHRGRATQRELQVIAGGLVYICMFRRPLLCGLNAIWRHIETLKGDSAVARRAVPLEVKEEVMRFLALVPLAQMDFRLPMEPQVTASDASMSGGGLCATVGLTSYGLLAQAALTRGETEEPFELTEVLTVGLFDGIGALRVAAELLHLPVAGHISVECNAAANRVVEASFPGTRHVSSVEGVTAEEVQTWACTYTSVGVVLLGAGPPCQGVSGLNADRKGSQRDLRSALYKEIFFNLGGLCLLDTDFLRSLQLVLLLALGGGLLAFRAATLRLDSELVNRCAPGQGVRLQTVLQRPPVRREVSGVYPDSGLARRLSGLTSTKGEDLLLQASSETLLGHQRLRQTIPAKLWKWKEITGWQWRGRSSSVKLRRTIMRINSLLLASNLHPVWTYVHTSLNPADRPSRTLKSLTIQPRTRARYDKAKQKFYAYLEHNQLQLPTLRAHMDGIVCEYLEHLWATGEGRALASDTLAALQDASPKLRGCLPGAWRLLKAWHVNEIPNRAPPFPEKVLQSLVGYFVFHHKPAMAVSLLLGFYGMLRTGELLGIRNRDVTIDEAKTTAIISLGYTKGGKRSGAAESVSVSVLEVVRRLYQWKQATPPGSLLTPSPHTWRKMFSDAVKALELLNWDFRPYSLRRGGATFWFSKHGSLDRILLQGRWMAARTARTYLNEGLAVLAEMQIPQSKLLPFHGVYVNAVRTKLPAW</sequence>
<dbReference type="OrthoDB" id="641149at2759"/>
<feature type="region of interest" description="Disordered" evidence="2">
    <location>
        <begin position="149"/>
        <end position="353"/>
    </location>
</feature>
<feature type="compositionally biased region" description="Pro residues" evidence="2">
    <location>
        <begin position="175"/>
        <end position="185"/>
    </location>
</feature>
<dbReference type="Gene3D" id="3.40.50.150">
    <property type="entry name" value="Vaccinia Virus protein VP39"/>
    <property type="match status" value="1"/>
</dbReference>
<dbReference type="EMBL" id="CAMXCT020003130">
    <property type="protein sequence ID" value="CAL1155993.1"/>
    <property type="molecule type" value="Genomic_DNA"/>
</dbReference>
<feature type="compositionally biased region" description="Basic residues" evidence="2">
    <location>
        <begin position="525"/>
        <end position="539"/>
    </location>
</feature>
<dbReference type="InterPro" id="IPR011010">
    <property type="entry name" value="DNA_brk_join_enz"/>
</dbReference>
<keyword evidence="1" id="KW-0233">DNA recombination</keyword>
<dbReference type="Gene3D" id="1.10.443.10">
    <property type="entry name" value="Intergrase catalytic core"/>
    <property type="match status" value="1"/>
</dbReference>
<evidence type="ECO:0000313" key="3">
    <source>
        <dbReference type="EMBL" id="CAI4002618.1"/>
    </source>
</evidence>
<dbReference type="GO" id="GO:0015074">
    <property type="term" value="P:DNA integration"/>
    <property type="evidence" value="ECO:0007669"/>
    <property type="project" value="InterPro"/>
</dbReference>
<evidence type="ECO:0000256" key="1">
    <source>
        <dbReference type="ARBA" id="ARBA00023172"/>
    </source>
</evidence>
<feature type="compositionally biased region" description="Basic residues" evidence="2">
    <location>
        <begin position="771"/>
        <end position="781"/>
    </location>
</feature>
<dbReference type="InterPro" id="IPR029063">
    <property type="entry name" value="SAM-dependent_MTases_sf"/>
</dbReference>
<dbReference type="SUPFAM" id="SSF56349">
    <property type="entry name" value="DNA breaking-rejoining enzymes"/>
    <property type="match status" value="1"/>
</dbReference>
<dbReference type="EMBL" id="CAMXCT030003130">
    <property type="protein sequence ID" value="CAL4789930.1"/>
    <property type="molecule type" value="Genomic_DNA"/>
</dbReference>
<feature type="compositionally biased region" description="Low complexity" evidence="2">
    <location>
        <begin position="197"/>
        <end position="207"/>
    </location>
</feature>
<dbReference type="Proteomes" id="UP001152797">
    <property type="component" value="Unassembled WGS sequence"/>
</dbReference>
<dbReference type="InterPro" id="IPR013762">
    <property type="entry name" value="Integrase-like_cat_sf"/>
</dbReference>
<feature type="compositionally biased region" description="Basic residues" evidence="2">
    <location>
        <begin position="565"/>
        <end position="582"/>
    </location>
</feature>
<feature type="compositionally biased region" description="Basic and acidic residues" evidence="2">
    <location>
        <begin position="515"/>
        <end position="524"/>
    </location>
</feature>
<evidence type="ECO:0000256" key="2">
    <source>
        <dbReference type="SAM" id="MobiDB-lite"/>
    </source>
</evidence>
<feature type="compositionally biased region" description="Low complexity" evidence="2">
    <location>
        <begin position="583"/>
        <end position="594"/>
    </location>
</feature>
<evidence type="ECO:0000313" key="5">
    <source>
        <dbReference type="Proteomes" id="UP001152797"/>
    </source>
</evidence>
<keyword evidence="5" id="KW-1185">Reference proteome</keyword>